<keyword evidence="5" id="KW-1185">Reference proteome</keyword>
<dbReference type="PANTHER" id="PTHR45080:SF8">
    <property type="entry name" value="IG-LIKE DOMAIN-CONTAINING PROTEIN"/>
    <property type="match status" value="1"/>
</dbReference>
<protein>
    <recommendedName>
        <fullName evidence="3">Ig-like domain-containing protein</fullName>
    </recommendedName>
</protein>
<organism evidence="4 5">
    <name type="scientific">Porites evermanni</name>
    <dbReference type="NCBI Taxonomy" id="104178"/>
    <lineage>
        <taxon>Eukaryota</taxon>
        <taxon>Metazoa</taxon>
        <taxon>Cnidaria</taxon>
        <taxon>Anthozoa</taxon>
        <taxon>Hexacorallia</taxon>
        <taxon>Scleractinia</taxon>
        <taxon>Fungiina</taxon>
        <taxon>Poritidae</taxon>
        <taxon>Porites</taxon>
    </lineage>
</organism>
<dbReference type="CDD" id="cd00096">
    <property type="entry name" value="Ig"/>
    <property type="match status" value="1"/>
</dbReference>
<dbReference type="InterPro" id="IPR036179">
    <property type="entry name" value="Ig-like_dom_sf"/>
</dbReference>
<gene>
    <name evidence="4" type="ORF">PEVE_00025339</name>
</gene>
<dbReference type="SUPFAM" id="SSF48726">
    <property type="entry name" value="Immunoglobulin"/>
    <property type="match status" value="2"/>
</dbReference>
<dbReference type="PANTHER" id="PTHR45080">
    <property type="entry name" value="CONTACTIN 5"/>
    <property type="match status" value="1"/>
</dbReference>
<dbReference type="InterPro" id="IPR007110">
    <property type="entry name" value="Ig-like_dom"/>
</dbReference>
<evidence type="ECO:0000313" key="5">
    <source>
        <dbReference type="Proteomes" id="UP001159427"/>
    </source>
</evidence>
<feature type="domain" description="Ig-like" evidence="3">
    <location>
        <begin position="122"/>
        <end position="212"/>
    </location>
</feature>
<accession>A0ABN8ST93</accession>
<dbReference type="EMBL" id="CALNXI010003405">
    <property type="protein sequence ID" value="CAH3193169.1"/>
    <property type="molecule type" value="Genomic_DNA"/>
</dbReference>
<dbReference type="Gene3D" id="2.60.40.10">
    <property type="entry name" value="Immunoglobulins"/>
    <property type="match status" value="2"/>
</dbReference>
<dbReference type="InterPro" id="IPR050958">
    <property type="entry name" value="Cell_Adh-Cytoskel_Orgn"/>
</dbReference>
<dbReference type="InterPro" id="IPR013098">
    <property type="entry name" value="Ig_I-set"/>
</dbReference>
<evidence type="ECO:0000259" key="3">
    <source>
        <dbReference type="PROSITE" id="PS50835"/>
    </source>
</evidence>
<dbReference type="Proteomes" id="UP001159427">
    <property type="component" value="Unassembled WGS sequence"/>
</dbReference>
<dbReference type="PROSITE" id="PS50835">
    <property type="entry name" value="IG_LIKE"/>
    <property type="match status" value="1"/>
</dbReference>
<dbReference type="Pfam" id="PF07679">
    <property type="entry name" value="I-set"/>
    <property type="match status" value="1"/>
</dbReference>
<keyword evidence="2" id="KW-1015">Disulfide bond</keyword>
<sequence length="212" mass="24429">MTYEPRKYKTKNLFSVPVQEVIKTSCPVNYYPDTRQMELNCTFKGWPRSRVVWYNPHKKQIINGSEGFYISEELVGKDTLSSLLRNLNIQEKDEGDYIFTATNGWSSEISKIIELVYLCKCPKHPPISPPEVSVMAFNNVSLKCLVEIDPDSDCEISEFQWFFNNSSAPLTSGEKYDIQSRTTNTRCKKDFILTITNVTDDDEGKYKMSVDL</sequence>
<keyword evidence="1" id="KW-0732">Signal</keyword>
<comment type="caution">
    <text evidence="4">The sequence shown here is derived from an EMBL/GenBank/DDBJ whole genome shotgun (WGS) entry which is preliminary data.</text>
</comment>
<proteinExistence type="predicted"/>
<evidence type="ECO:0000256" key="1">
    <source>
        <dbReference type="ARBA" id="ARBA00022729"/>
    </source>
</evidence>
<reference evidence="4 5" key="1">
    <citation type="submission" date="2022-05" db="EMBL/GenBank/DDBJ databases">
        <authorList>
            <consortium name="Genoscope - CEA"/>
            <person name="William W."/>
        </authorList>
    </citation>
    <scope>NUCLEOTIDE SEQUENCE [LARGE SCALE GENOMIC DNA]</scope>
</reference>
<evidence type="ECO:0000313" key="4">
    <source>
        <dbReference type="EMBL" id="CAH3193169.1"/>
    </source>
</evidence>
<name>A0ABN8ST93_9CNID</name>
<dbReference type="InterPro" id="IPR013783">
    <property type="entry name" value="Ig-like_fold"/>
</dbReference>
<evidence type="ECO:0000256" key="2">
    <source>
        <dbReference type="ARBA" id="ARBA00023157"/>
    </source>
</evidence>